<accession>A0A5C3QGA5</accession>
<proteinExistence type="predicted"/>
<feature type="transmembrane region" description="Helical" evidence="1">
    <location>
        <begin position="20"/>
        <end position="41"/>
    </location>
</feature>
<dbReference type="OrthoDB" id="3192156at2759"/>
<keyword evidence="1" id="KW-1133">Transmembrane helix</keyword>
<gene>
    <name evidence="2" type="ORF">BDV98DRAFT_508126</name>
</gene>
<feature type="transmembrane region" description="Helical" evidence="1">
    <location>
        <begin position="296"/>
        <end position="316"/>
    </location>
</feature>
<evidence type="ECO:0000256" key="1">
    <source>
        <dbReference type="SAM" id="Phobius"/>
    </source>
</evidence>
<dbReference type="EMBL" id="ML178826">
    <property type="protein sequence ID" value="TFL01036.1"/>
    <property type="molecule type" value="Genomic_DNA"/>
</dbReference>
<reference evidence="2 3" key="1">
    <citation type="journal article" date="2019" name="Nat. Ecol. Evol.">
        <title>Megaphylogeny resolves global patterns of mushroom evolution.</title>
        <authorList>
            <person name="Varga T."/>
            <person name="Krizsan K."/>
            <person name="Foldi C."/>
            <person name="Dima B."/>
            <person name="Sanchez-Garcia M."/>
            <person name="Sanchez-Ramirez S."/>
            <person name="Szollosi G.J."/>
            <person name="Szarkandi J.G."/>
            <person name="Papp V."/>
            <person name="Albert L."/>
            <person name="Andreopoulos W."/>
            <person name="Angelini C."/>
            <person name="Antonin V."/>
            <person name="Barry K.W."/>
            <person name="Bougher N.L."/>
            <person name="Buchanan P."/>
            <person name="Buyck B."/>
            <person name="Bense V."/>
            <person name="Catcheside P."/>
            <person name="Chovatia M."/>
            <person name="Cooper J."/>
            <person name="Damon W."/>
            <person name="Desjardin D."/>
            <person name="Finy P."/>
            <person name="Geml J."/>
            <person name="Haridas S."/>
            <person name="Hughes K."/>
            <person name="Justo A."/>
            <person name="Karasinski D."/>
            <person name="Kautmanova I."/>
            <person name="Kiss B."/>
            <person name="Kocsube S."/>
            <person name="Kotiranta H."/>
            <person name="LaButti K.M."/>
            <person name="Lechner B.E."/>
            <person name="Liimatainen K."/>
            <person name="Lipzen A."/>
            <person name="Lukacs Z."/>
            <person name="Mihaltcheva S."/>
            <person name="Morgado L.N."/>
            <person name="Niskanen T."/>
            <person name="Noordeloos M.E."/>
            <person name="Ohm R.A."/>
            <person name="Ortiz-Santana B."/>
            <person name="Ovrebo C."/>
            <person name="Racz N."/>
            <person name="Riley R."/>
            <person name="Savchenko A."/>
            <person name="Shiryaev A."/>
            <person name="Soop K."/>
            <person name="Spirin V."/>
            <person name="Szebenyi C."/>
            <person name="Tomsovsky M."/>
            <person name="Tulloss R.E."/>
            <person name="Uehling J."/>
            <person name="Grigoriev I.V."/>
            <person name="Vagvolgyi C."/>
            <person name="Papp T."/>
            <person name="Martin F.M."/>
            <person name="Miettinen O."/>
            <person name="Hibbett D.S."/>
            <person name="Nagy L.G."/>
        </authorList>
    </citation>
    <scope>NUCLEOTIDE SEQUENCE [LARGE SCALE GENOMIC DNA]</scope>
    <source>
        <strain evidence="2 3">CBS 309.79</strain>
    </source>
</reference>
<dbReference type="Proteomes" id="UP000305067">
    <property type="component" value="Unassembled WGS sequence"/>
</dbReference>
<keyword evidence="1" id="KW-0812">Transmembrane</keyword>
<evidence type="ECO:0000313" key="3">
    <source>
        <dbReference type="Proteomes" id="UP000305067"/>
    </source>
</evidence>
<dbReference type="AlphaFoldDB" id="A0A5C3QGA5"/>
<keyword evidence="3" id="KW-1185">Reference proteome</keyword>
<evidence type="ECO:0000313" key="2">
    <source>
        <dbReference type="EMBL" id="TFL01036.1"/>
    </source>
</evidence>
<protein>
    <submittedName>
        <fullName evidence="2">Uncharacterized protein</fullName>
    </submittedName>
</protein>
<sequence length="322" mass="35500">MFWLAPFQSVYNITLQPLAPFTWFGLSLSTLDIIATFRLCLVLRQVRELQWNAHVAQHGSKAKREPRSFAKDAFNTLLVVYGGEAAMGPWLGITPSFMISGTVPILYILAQAIVEYMPEVPSMSFETELPLAIVDGFTRSFLLCTLVPPTVTQNASALISTSPWALLLSSLLTNSGFFMINTLSALSPGNFALTTPTELQPYGWATTDLWCAPAITGLYAFLTHAQPFWADLHVVESGEKGPLGMVLQPVMTPEEARSFCAAILATMFTTRAVKNFRPELLPTRWRPVRQVEGESLSILVVLVLPILTVFVLCLGGEKEKTQ</sequence>
<keyword evidence="1" id="KW-0472">Membrane</keyword>
<name>A0A5C3QGA5_9AGAR</name>
<organism evidence="2 3">
    <name type="scientific">Pterulicium gracile</name>
    <dbReference type="NCBI Taxonomy" id="1884261"/>
    <lineage>
        <taxon>Eukaryota</taxon>
        <taxon>Fungi</taxon>
        <taxon>Dikarya</taxon>
        <taxon>Basidiomycota</taxon>
        <taxon>Agaricomycotina</taxon>
        <taxon>Agaricomycetes</taxon>
        <taxon>Agaricomycetidae</taxon>
        <taxon>Agaricales</taxon>
        <taxon>Pleurotineae</taxon>
        <taxon>Pterulaceae</taxon>
        <taxon>Pterulicium</taxon>
    </lineage>
</organism>
<feature type="transmembrane region" description="Helical" evidence="1">
    <location>
        <begin position="73"/>
        <end position="91"/>
    </location>
</feature>